<sequence length="427" mass="48160">MNMETVDAMNVEPTSPASSATSETARPATRRSHTKSRTGCKECKRRKVKCDERLPTCFNCFRRGATCSLKTLVESPHESRPVRPAAEYPDAGPKTVPAQRRCSPQPWSALPGPPLPDFSGRGIELMHHYSTITADTLAHKMDMQHVWRMIVPQLSYAQPFLCHGLLAIAALHKAHLVPSMRDEFVNMAAYHQARGMEGFRRVLPFIDDSNWMPAFSYSSTVIIQSFSVLGRTGDILSDVLKLFVLVRGIRSSLRSRQSEVSNSPLSPWARGVWIMSEELELPLDHNPPVEQSVLPLDVFKALRRLFAFYRTSLRDSSRTDYEFSTMLLLKAAALLAQAGPQAEIGMVMFIPYSIPGSVMCDIEERNPYALLLLSHFALLLSCVERSFWYVEGWSKSLLSDIKDHLSPNKGFWKIARWPNIVVNRCLH</sequence>
<evidence type="ECO:0000313" key="4">
    <source>
        <dbReference type="EMBL" id="KAH6687724.1"/>
    </source>
</evidence>
<dbReference type="AlphaFoldDB" id="A0A9P8VDC5"/>
<evidence type="ECO:0000313" key="5">
    <source>
        <dbReference type="Proteomes" id="UP000770015"/>
    </source>
</evidence>
<feature type="region of interest" description="Disordered" evidence="2">
    <location>
        <begin position="1"/>
        <end position="38"/>
    </location>
</feature>
<evidence type="ECO:0000256" key="1">
    <source>
        <dbReference type="ARBA" id="ARBA00023242"/>
    </source>
</evidence>
<name>A0A9P8VDC5_9PEZI</name>
<feature type="compositionally biased region" description="Low complexity" evidence="2">
    <location>
        <begin position="12"/>
        <end position="27"/>
    </location>
</feature>
<organism evidence="4 5">
    <name type="scientific">Plectosphaerella plurivora</name>
    <dbReference type="NCBI Taxonomy" id="936078"/>
    <lineage>
        <taxon>Eukaryota</taxon>
        <taxon>Fungi</taxon>
        <taxon>Dikarya</taxon>
        <taxon>Ascomycota</taxon>
        <taxon>Pezizomycotina</taxon>
        <taxon>Sordariomycetes</taxon>
        <taxon>Hypocreomycetidae</taxon>
        <taxon>Glomerellales</taxon>
        <taxon>Plectosphaerellaceae</taxon>
        <taxon>Plectosphaerella</taxon>
    </lineage>
</organism>
<dbReference type="SUPFAM" id="SSF57701">
    <property type="entry name" value="Zn2/Cys6 DNA-binding domain"/>
    <property type="match status" value="1"/>
</dbReference>
<feature type="compositionally biased region" description="Basic residues" evidence="2">
    <location>
        <begin position="28"/>
        <end position="38"/>
    </location>
</feature>
<dbReference type="EMBL" id="JAGSXJ010000010">
    <property type="protein sequence ID" value="KAH6687724.1"/>
    <property type="molecule type" value="Genomic_DNA"/>
</dbReference>
<comment type="caution">
    <text evidence="4">The sequence shown here is derived from an EMBL/GenBank/DDBJ whole genome shotgun (WGS) entry which is preliminary data.</text>
</comment>
<dbReference type="GO" id="GO:0008270">
    <property type="term" value="F:zinc ion binding"/>
    <property type="evidence" value="ECO:0007669"/>
    <property type="project" value="InterPro"/>
</dbReference>
<feature type="domain" description="Zn(2)-C6 fungal-type" evidence="3">
    <location>
        <begin position="39"/>
        <end position="69"/>
    </location>
</feature>
<dbReference type="PANTHER" id="PTHR47784">
    <property type="entry name" value="STEROL UPTAKE CONTROL PROTEIN 2"/>
    <property type="match status" value="1"/>
</dbReference>
<dbReference type="Proteomes" id="UP000770015">
    <property type="component" value="Unassembled WGS sequence"/>
</dbReference>
<dbReference type="Pfam" id="PF00172">
    <property type="entry name" value="Zn_clus"/>
    <property type="match status" value="1"/>
</dbReference>
<evidence type="ECO:0000259" key="3">
    <source>
        <dbReference type="PROSITE" id="PS50048"/>
    </source>
</evidence>
<dbReference type="PROSITE" id="PS50048">
    <property type="entry name" value="ZN2_CY6_FUNGAL_2"/>
    <property type="match status" value="1"/>
</dbReference>
<dbReference type="InterPro" id="IPR036864">
    <property type="entry name" value="Zn2-C6_fun-type_DNA-bd_sf"/>
</dbReference>
<evidence type="ECO:0000256" key="2">
    <source>
        <dbReference type="SAM" id="MobiDB-lite"/>
    </source>
</evidence>
<keyword evidence="1" id="KW-0539">Nucleus</keyword>
<keyword evidence="5" id="KW-1185">Reference proteome</keyword>
<dbReference type="Gene3D" id="4.10.240.10">
    <property type="entry name" value="Zn(2)-C6 fungal-type DNA-binding domain"/>
    <property type="match status" value="1"/>
</dbReference>
<gene>
    <name evidence="4" type="ORF">F5X68DRAFT_261091</name>
</gene>
<proteinExistence type="predicted"/>
<reference evidence="4" key="1">
    <citation type="journal article" date="2021" name="Nat. Commun.">
        <title>Genetic determinants of endophytism in the Arabidopsis root mycobiome.</title>
        <authorList>
            <person name="Mesny F."/>
            <person name="Miyauchi S."/>
            <person name="Thiergart T."/>
            <person name="Pickel B."/>
            <person name="Atanasova L."/>
            <person name="Karlsson M."/>
            <person name="Huettel B."/>
            <person name="Barry K.W."/>
            <person name="Haridas S."/>
            <person name="Chen C."/>
            <person name="Bauer D."/>
            <person name="Andreopoulos W."/>
            <person name="Pangilinan J."/>
            <person name="LaButti K."/>
            <person name="Riley R."/>
            <person name="Lipzen A."/>
            <person name="Clum A."/>
            <person name="Drula E."/>
            <person name="Henrissat B."/>
            <person name="Kohler A."/>
            <person name="Grigoriev I.V."/>
            <person name="Martin F.M."/>
            <person name="Hacquard S."/>
        </authorList>
    </citation>
    <scope>NUCLEOTIDE SEQUENCE</scope>
    <source>
        <strain evidence="4">MPI-SDFR-AT-0117</strain>
    </source>
</reference>
<protein>
    <recommendedName>
        <fullName evidence="3">Zn(2)-C6 fungal-type domain-containing protein</fullName>
    </recommendedName>
</protein>
<dbReference type="GO" id="GO:0001228">
    <property type="term" value="F:DNA-binding transcription activator activity, RNA polymerase II-specific"/>
    <property type="evidence" value="ECO:0007669"/>
    <property type="project" value="TreeGrafter"/>
</dbReference>
<dbReference type="InterPro" id="IPR001138">
    <property type="entry name" value="Zn2Cys6_DnaBD"/>
</dbReference>
<dbReference type="InterPro" id="IPR053157">
    <property type="entry name" value="Sterol_Uptake_Regulator"/>
</dbReference>
<dbReference type="SMART" id="SM00066">
    <property type="entry name" value="GAL4"/>
    <property type="match status" value="1"/>
</dbReference>
<feature type="region of interest" description="Disordered" evidence="2">
    <location>
        <begin position="76"/>
        <end position="113"/>
    </location>
</feature>
<dbReference type="PROSITE" id="PS00463">
    <property type="entry name" value="ZN2_CY6_FUNGAL_1"/>
    <property type="match status" value="1"/>
</dbReference>
<dbReference type="PANTHER" id="PTHR47784:SF5">
    <property type="entry name" value="STEROL UPTAKE CONTROL PROTEIN 2"/>
    <property type="match status" value="1"/>
</dbReference>
<dbReference type="CDD" id="cd00067">
    <property type="entry name" value="GAL4"/>
    <property type="match status" value="1"/>
</dbReference>
<accession>A0A9P8VDC5</accession>
<dbReference type="OrthoDB" id="5295362at2759"/>